<evidence type="ECO:0000313" key="1">
    <source>
        <dbReference type="EMBL" id="TXB96057.1"/>
    </source>
</evidence>
<dbReference type="Proteomes" id="UP000321331">
    <property type="component" value="Unassembled WGS sequence"/>
</dbReference>
<dbReference type="EMBL" id="VMNF01000015">
    <property type="protein sequence ID" value="TXB96057.1"/>
    <property type="molecule type" value="Genomic_DNA"/>
</dbReference>
<organism evidence="1 2">
    <name type="scientific">Fusarium oxysporum f. sp. cubense</name>
    <dbReference type="NCBI Taxonomy" id="61366"/>
    <lineage>
        <taxon>Eukaryota</taxon>
        <taxon>Fungi</taxon>
        <taxon>Dikarya</taxon>
        <taxon>Ascomycota</taxon>
        <taxon>Pezizomycotina</taxon>
        <taxon>Sordariomycetes</taxon>
        <taxon>Hypocreomycetidae</taxon>
        <taxon>Hypocreales</taxon>
        <taxon>Nectriaceae</taxon>
        <taxon>Fusarium</taxon>
        <taxon>Fusarium oxysporum species complex</taxon>
    </lineage>
</organism>
<comment type="caution">
    <text evidence="1">The sequence shown here is derived from an EMBL/GenBank/DDBJ whole genome shotgun (WGS) entry which is preliminary data.</text>
</comment>
<name>A0A5C6SDC0_FUSOC</name>
<protein>
    <submittedName>
        <fullName evidence="1">Uncharacterized protein</fullName>
    </submittedName>
</protein>
<sequence length="140" mass="15684">MALAESQPRKQEAYTVHHVDRPMPNLRPFCKEPHNSPDYAGAPYHAVCAHALGIDLEVPGLAVDKDVAPKTLTQVATEVRDFYDKHKPILSEDIHEQVLFASLTFRSQFPSRGLVYLRPTILSCFSLLNQQPELCSGCIQ</sequence>
<dbReference type="AlphaFoldDB" id="A0A5C6SDC0"/>
<gene>
    <name evidence="1" type="ORF">FocTR4_00016172</name>
</gene>
<evidence type="ECO:0000313" key="2">
    <source>
        <dbReference type="Proteomes" id="UP000321331"/>
    </source>
</evidence>
<reference evidence="1 2" key="1">
    <citation type="submission" date="2019-07" db="EMBL/GenBank/DDBJ databases">
        <title>The First High-Quality Draft Genome Sequence of the Causal Agent of the Current Panama Disease Epidemic.</title>
        <authorList>
            <person name="Warmington R.J."/>
            <person name="Kay W."/>
            <person name="Jeffries A."/>
            <person name="Bebber D."/>
            <person name="Moore K."/>
            <person name="Studholme D.J."/>
        </authorList>
    </citation>
    <scope>NUCLEOTIDE SEQUENCE [LARGE SCALE GENOMIC DNA]</scope>
    <source>
        <strain evidence="1 2">TR4</strain>
    </source>
</reference>
<accession>A0A5C6SDC0</accession>
<proteinExistence type="predicted"/>